<comment type="caution">
    <text evidence="2">The sequence shown here is derived from an EMBL/GenBank/DDBJ whole genome shotgun (WGS) entry which is preliminary data.</text>
</comment>
<dbReference type="EMBL" id="BGZK01001650">
    <property type="protein sequence ID" value="GBP83938.1"/>
    <property type="molecule type" value="Genomic_DNA"/>
</dbReference>
<feature type="region of interest" description="Disordered" evidence="1">
    <location>
        <begin position="82"/>
        <end position="106"/>
    </location>
</feature>
<accession>A0A4C1Z7S9</accession>
<dbReference type="AlphaFoldDB" id="A0A4C1Z7S9"/>
<sequence>MQLVYIDGSTLYELEPNLCIRRSLIWKLVLLTTECTSEISALSAVCAHTTKNRPLKLVEENNPRLLDHLIYSSEGLDVKPSALARRGSGAANGRRHRRDDDVRDRRLEVNSGARSVRCESA</sequence>
<evidence type="ECO:0000313" key="2">
    <source>
        <dbReference type="EMBL" id="GBP83938.1"/>
    </source>
</evidence>
<reference evidence="2 3" key="1">
    <citation type="journal article" date="2019" name="Commun. Biol.">
        <title>The bagworm genome reveals a unique fibroin gene that provides high tensile strength.</title>
        <authorList>
            <person name="Kono N."/>
            <person name="Nakamura H."/>
            <person name="Ohtoshi R."/>
            <person name="Tomita M."/>
            <person name="Numata K."/>
            <person name="Arakawa K."/>
        </authorList>
    </citation>
    <scope>NUCLEOTIDE SEQUENCE [LARGE SCALE GENOMIC DNA]</scope>
</reference>
<proteinExistence type="predicted"/>
<keyword evidence="3" id="KW-1185">Reference proteome</keyword>
<organism evidence="2 3">
    <name type="scientific">Eumeta variegata</name>
    <name type="common">Bagworm moth</name>
    <name type="synonym">Eumeta japonica</name>
    <dbReference type="NCBI Taxonomy" id="151549"/>
    <lineage>
        <taxon>Eukaryota</taxon>
        <taxon>Metazoa</taxon>
        <taxon>Ecdysozoa</taxon>
        <taxon>Arthropoda</taxon>
        <taxon>Hexapoda</taxon>
        <taxon>Insecta</taxon>
        <taxon>Pterygota</taxon>
        <taxon>Neoptera</taxon>
        <taxon>Endopterygota</taxon>
        <taxon>Lepidoptera</taxon>
        <taxon>Glossata</taxon>
        <taxon>Ditrysia</taxon>
        <taxon>Tineoidea</taxon>
        <taxon>Psychidae</taxon>
        <taxon>Oiketicinae</taxon>
        <taxon>Eumeta</taxon>
    </lineage>
</organism>
<protein>
    <submittedName>
        <fullName evidence="2">Uncharacterized protein</fullName>
    </submittedName>
</protein>
<gene>
    <name evidence="2" type="ORF">EVAR_66508_1</name>
</gene>
<evidence type="ECO:0000256" key="1">
    <source>
        <dbReference type="SAM" id="MobiDB-lite"/>
    </source>
</evidence>
<dbReference type="Proteomes" id="UP000299102">
    <property type="component" value="Unassembled WGS sequence"/>
</dbReference>
<name>A0A4C1Z7S9_EUMVA</name>
<evidence type="ECO:0000313" key="3">
    <source>
        <dbReference type="Proteomes" id="UP000299102"/>
    </source>
</evidence>